<evidence type="ECO:0000256" key="5">
    <source>
        <dbReference type="SAM" id="Phobius"/>
    </source>
</evidence>
<dbReference type="PANTHER" id="PTHR23294">
    <property type="entry name" value="ET TRANSLATION PRODUCT-RELATED"/>
    <property type="match status" value="1"/>
</dbReference>
<gene>
    <name evidence="6" type="ORF">Poli38472_004123</name>
</gene>
<keyword evidence="3 5" id="KW-1133">Transmembrane helix</keyword>
<name>A0A8K1FQ87_PYTOL</name>
<feature type="transmembrane region" description="Helical" evidence="5">
    <location>
        <begin position="385"/>
        <end position="408"/>
    </location>
</feature>
<evidence type="ECO:0000256" key="2">
    <source>
        <dbReference type="ARBA" id="ARBA00022692"/>
    </source>
</evidence>
<reference evidence="6" key="1">
    <citation type="submission" date="2019-03" db="EMBL/GenBank/DDBJ databases">
        <title>Long read genome sequence of the mycoparasitic Pythium oligandrum ATCC 38472 isolated from sugarbeet rhizosphere.</title>
        <authorList>
            <person name="Gaulin E."/>
        </authorList>
    </citation>
    <scope>NUCLEOTIDE SEQUENCE</scope>
    <source>
        <strain evidence="6">ATCC 38472_TT</strain>
    </source>
</reference>
<dbReference type="GO" id="GO:0022857">
    <property type="term" value="F:transmembrane transporter activity"/>
    <property type="evidence" value="ECO:0007669"/>
    <property type="project" value="InterPro"/>
</dbReference>
<evidence type="ECO:0000313" key="7">
    <source>
        <dbReference type="Proteomes" id="UP000794436"/>
    </source>
</evidence>
<feature type="transmembrane region" description="Helical" evidence="5">
    <location>
        <begin position="73"/>
        <end position="91"/>
    </location>
</feature>
<feature type="transmembrane region" description="Helical" evidence="5">
    <location>
        <begin position="103"/>
        <end position="120"/>
    </location>
</feature>
<dbReference type="SUPFAM" id="SSF103473">
    <property type="entry name" value="MFS general substrate transporter"/>
    <property type="match status" value="1"/>
</dbReference>
<comment type="subcellular location">
    <subcellularLocation>
        <location evidence="1">Membrane</location>
        <topology evidence="1">Multi-pass membrane protein</topology>
    </subcellularLocation>
</comment>
<feature type="transmembrane region" description="Helical" evidence="5">
    <location>
        <begin position="237"/>
        <end position="256"/>
    </location>
</feature>
<evidence type="ECO:0000313" key="6">
    <source>
        <dbReference type="EMBL" id="TMW66358.1"/>
    </source>
</evidence>
<dbReference type="InterPro" id="IPR051617">
    <property type="entry name" value="UNC-93-like_regulator"/>
</dbReference>
<dbReference type="AlphaFoldDB" id="A0A8K1FQ87"/>
<evidence type="ECO:0000256" key="1">
    <source>
        <dbReference type="ARBA" id="ARBA00004141"/>
    </source>
</evidence>
<feature type="transmembrane region" description="Helical" evidence="5">
    <location>
        <begin position="353"/>
        <end position="373"/>
    </location>
</feature>
<keyword evidence="4 5" id="KW-0472">Membrane</keyword>
<feature type="transmembrane region" description="Helical" evidence="5">
    <location>
        <begin position="306"/>
        <end position="324"/>
    </location>
</feature>
<dbReference type="EMBL" id="SPLM01000036">
    <property type="protein sequence ID" value="TMW66358.1"/>
    <property type="molecule type" value="Genomic_DNA"/>
</dbReference>
<comment type="caution">
    <text evidence="6">The sequence shown here is derived from an EMBL/GenBank/DDBJ whole genome shotgun (WGS) entry which is preliminary data.</text>
</comment>
<feature type="transmembrane region" description="Helical" evidence="5">
    <location>
        <begin position="140"/>
        <end position="161"/>
    </location>
</feature>
<feature type="transmembrane region" description="Helical" evidence="5">
    <location>
        <begin position="44"/>
        <end position="66"/>
    </location>
</feature>
<dbReference type="InterPro" id="IPR011701">
    <property type="entry name" value="MFS"/>
</dbReference>
<feature type="transmembrane region" description="Helical" evidence="5">
    <location>
        <begin position="420"/>
        <end position="440"/>
    </location>
</feature>
<dbReference type="PANTHER" id="PTHR23294:SF59">
    <property type="entry name" value="UNC93-LIKE PROTEIN C922.05C"/>
    <property type="match status" value="1"/>
</dbReference>
<dbReference type="Pfam" id="PF07690">
    <property type="entry name" value="MFS_1"/>
    <property type="match status" value="1"/>
</dbReference>
<protein>
    <submittedName>
        <fullName evidence="6">Uncharacterized protein</fullName>
    </submittedName>
</protein>
<keyword evidence="2 5" id="KW-0812">Transmembrane</keyword>
<dbReference type="Proteomes" id="UP000794436">
    <property type="component" value="Unassembled WGS sequence"/>
</dbReference>
<accession>A0A8K1FQ87</accession>
<organism evidence="6 7">
    <name type="scientific">Pythium oligandrum</name>
    <name type="common">Mycoparasitic fungus</name>
    <dbReference type="NCBI Taxonomy" id="41045"/>
    <lineage>
        <taxon>Eukaryota</taxon>
        <taxon>Sar</taxon>
        <taxon>Stramenopiles</taxon>
        <taxon>Oomycota</taxon>
        <taxon>Peronosporomycetes</taxon>
        <taxon>Pythiales</taxon>
        <taxon>Pythiaceae</taxon>
        <taxon>Pythium</taxon>
    </lineage>
</organism>
<dbReference type="InterPro" id="IPR036259">
    <property type="entry name" value="MFS_trans_sf"/>
</dbReference>
<keyword evidence="7" id="KW-1185">Reference proteome</keyword>
<dbReference type="Gene3D" id="1.20.1250.20">
    <property type="entry name" value="MFS general substrate transporter like domains"/>
    <property type="match status" value="1"/>
</dbReference>
<feature type="transmembrane region" description="Helical" evidence="5">
    <location>
        <begin position="173"/>
        <end position="194"/>
    </location>
</feature>
<evidence type="ECO:0000256" key="4">
    <source>
        <dbReference type="ARBA" id="ARBA00023136"/>
    </source>
</evidence>
<sequence>MASTSMHGAKTQVLLLSAICFCCPGLFNALSSFASGLQDPTMAFAGNVLIYVCFTVSGIVASAFVGALGVPKAVMLGTLGYVLYAMALWNLQTRVLAQSTELFYAACVCLGISAGLLWTAQGQMIMSYATNENQGRYLSVFWIIFNLGATSGGLLTFLLNYNVGNDSTRHVSNATFAAFVLVMAMGTLLCLWLVDSSKVVKENNERVHEEPANKALPGSRWKAVHELTSFVAKSRTLWLLFPFFVYSNWFYTYHAFYNVSVFNARASGLASAFYWAAQMVAAHKLGQYLDRSTGSAISSIRTAKRVLWVLAFGWNAMWLCGWYTQREALHLSYEQPLGLDVSFQDTNWIGPTLLYIVYGAGDALGQVWIYWYLSAVCPNGSNVQVAGYHAGLYKSIQALSAALSWYLGAIQVDPLRQLNINWVLSNVALAGAVMSVVLIARQEERSLPMGRGSQSYESISLS</sequence>
<dbReference type="GO" id="GO:0016020">
    <property type="term" value="C:membrane"/>
    <property type="evidence" value="ECO:0007669"/>
    <property type="project" value="UniProtKB-SubCell"/>
</dbReference>
<evidence type="ECO:0000256" key="3">
    <source>
        <dbReference type="ARBA" id="ARBA00022989"/>
    </source>
</evidence>
<dbReference type="OrthoDB" id="65530at2759"/>
<proteinExistence type="predicted"/>